<proteinExistence type="predicted"/>
<keyword evidence="1" id="KW-1133">Transmembrane helix</keyword>
<protein>
    <recommendedName>
        <fullName evidence="4">DUF304 domain-containing protein</fullName>
    </recommendedName>
</protein>
<dbReference type="EMBL" id="BAABRO010000021">
    <property type="protein sequence ID" value="GAA5510296.1"/>
    <property type="molecule type" value="Genomic_DNA"/>
</dbReference>
<accession>A0ABP9VZP0</accession>
<feature type="transmembrane region" description="Helical" evidence="1">
    <location>
        <begin position="55"/>
        <end position="78"/>
    </location>
</feature>
<feature type="transmembrane region" description="Helical" evidence="1">
    <location>
        <begin position="21"/>
        <end position="43"/>
    </location>
</feature>
<keyword evidence="1" id="KW-0472">Membrane</keyword>
<gene>
    <name evidence="2" type="ORF">Rcae01_05804</name>
</gene>
<organism evidence="2 3">
    <name type="scientific">Novipirellula caenicola</name>
    <dbReference type="NCBI Taxonomy" id="1536901"/>
    <lineage>
        <taxon>Bacteria</taxon>
        <taxon>Pseudomonadati</taxon>
        <taxon>Planctomycetota</taxon>
        <taxon>Planctomycetia</taxon>
        <taxon>Pirellulales</taxon>
        <taxon>Pirellulaceae</taxon>
        <taxon>Novipirellula</taxon>
    </lineage>
</organism>
<dbReference type="RefSeq" id="WP_345688094.1">
    <property type="nucleotide sequence ID" value="NZ_BAABRO010000021.1"/>
</dbReference>
<evidence type="ECO:0000256" key="1">
    <source>
        <dbReference type="SAM" id="Phobius"/>
    </source>
</evidence>
<sequence>MNTSSIDNRSLRWDYGKLRSSHAWVAWVTLATGIFALPLAWLLRDSLEVAGTPLPPWTVLLIGSLLAIAGLVVSVTLLRAKSRPPKSITISDGNITIPGGLLLGAGWSMPLTDINVRTTDLGFVKHLQLSGRRKRTTLSSALFADDADFDRLANTLQNASGKNAT</sequence>
<keyword evidence="1" id="KW-0812">Transmembrane</keyword>
<comment type="caution">
    <text evidence="2">The sequence shown here is derived from an EMBL/GenBank/DDBJ whole genome shotgun (WGS) entry which is preliminary data.</text>
</comment>
<evidence type="ECO:0008006" key="4">
    <source>
        <dbReference type="Google" id="ProtNLM"/>
    </source>
</evidence>
<reference evidence="2 3" key="1">
    <citation type="submission" date="2024-02" db="EMBL/GenBank/DDBJ databases">
        <title>Rhodopirellula caenicola NBRC 110016.</title>
        <authorList>
            <person name="Ichikawa N."/>
            <person name="Katano-Makiyama Y."/>
            <person name="Hidaka K."/>
        </authorList>
    </citation>
    <scope>NUCLEOTIDE SEQUENCE [LARGE SCALE GENOMIC DNA]</scope>
    <source>
        <strain evidence="2 3">NBRC 110016</strain>
    </source>
</reference>
<keyword evidence="3" id="KW-1185">Reference proteome</keyword>
<evidence type="ECO:0000313" key="3">
    <source>
        <dbReference type="Proteomes" id="UP001416858"/>
    </source>
</evidence>
<evidence type="ECO:0000313" key="2">
    <source>
        <dbReference type="EMBL" id="GAA5510296.1"/>
    </source>
</evidence>
<name>A0ABP9VZP0_9BACT</name>
<dbReference type="Proteomes" id="UP001416858">
    <property type="component" value="Unassembled WGS sequence"/>
</dbReference>